<dbReference type="InterPro" id="IPR000923">
    <property type="entry name" value="BlueCu_1"/>
</dbReference>
<name>A0ABT8AI73_9HYPH</name>
<evidence type="ECO:0000256" key="7">
    <source>
        <dbReference type="ARBA" id="ARBA00023008"/>
    </source>
</evidence>
<dbReference type="Pfam" id="PF00127">
    <property type="entry name" value="Copper-bind"/>
    <property type="match status" value="1"/>
</dbReference>
<comment type="subcellular location">
    <subcellularLocation>
        <location evidence="2">Periplasm</location>
    </subcellularLocation>
</comment>
<evidence type="ECO:0000313" key="10">
    <source>
        <dbReference type="Proteomes" id="UP001244297"/>
    </source>
</evidence>
<keyword evidence="7" id="KW-0186">Copper</keyword>
<dbReference type="SUPFAM" id="SSF49503">
    <property type="entry name" value="Cupredoxins"/>
    <property type="match status" value="1"/>
</dbReference>
<evidence type="ECO:0000313" key="9">
    <source>
        <dbReference type="EMBL" id="MDN3569203.1"/>
    </source>
</evidence>
<evidence type="ECO:0000256" key="2">
    <source>
        <dbReference type="ARBA" id="ARBA00004418"/>
    </source>
</evidence>
<evidence type="ECO:0000256" key="6">
    <source>
        <dbReference type="ARBA" id="ARBA00022982"/>
    </source>
</evidence>
<protein>
    <submittedName>
        <fullName evidence="9">Plastocyanin</fullName>
    </submittedName>
</protein>
<dbReference type="InterPro" id="IPR052721">
    <property type="entry name" value="ET_Amicyanin"/>
</dbReference>
<keyword evidence="5" id="KW-0574">Periplasm</keyword>
<evidence type="ECO:0000256" key="3">
    <source>
        <dbReference type="ARBA" id="ARBA00022448"/>
    </source>
</evidence>
<dbReference type="InterPro" id="IPR008972">
    <property type="entry name" value="Cupredoxin"/>
</dbReference>
<dbReference type="EMBL" id="JAUFPT010000001">
    <property type="protein sequence ID" value="MDN3569203.1"/>
    <property type="molecule type" value="Genomic_DNA"/>
</dbReference>
<dbReference type="Proteomes" id="UP001244297">
    <property type="component" value="Unassembled WGS sequence"/>
</dbReference>
<dbReference type="PANTHER" id="PTHR36507">
    <property type="entry name" value="BLL1555 PROTEIN"/>
    <property type="match status" value="1"/>
</dbReference>
<dbReference type="RefSeq" id="WP_238286539.1">
    <property type="nucleotide sequence ID" value="NZ_BPQS01000006.1"/>
</dbReference>
<accession>A0ABT8AI73</accession>
<keyword evidence="6" id="KW-0249">Electron transport</keyword>
<dbReference type="PANTHER" id="PTHR36507:SF1">
    <property type="entry name" value="BLL1555 PROTEIN"/>
    <property type="match status" value="1"/>
</dbReference>
<keyword evidence="3" id="KW-0813">Transport</keyword>
<reference evidence="10" key="1">
    <citation type="journal article" date="2019" name="Int. J. Syst. Evol. Microbiol.">
        <title>The Global Catalogue of Microorganisms (GCM) 10K type strain sequencing project: providing services to taxonomists for standard genome sequencing and annotation.</title>
        <authorList>
            <consortium name="The Broad Institute Genomics Platform"/>
            <consortium name="The Broad Institute Genome Sequencing Center for Infectious Disease"/>
            <person name="Wu L."/>
            <person name="Ma J."/>
        </authorList>
    </citation>
    <scope>NUCLEOTIDE SEQUENCE [LARGE SCALE GENOMIC DNA]</scope>
    <source>
        <strain evidence="10">CECT 7806</strain>
    </source>
</reference>
<dbReference type="PRINTS" id="PR00155">
    <property type="entry name" value="AMICYANIN"/>
</dbReference>
<feature type="domain" description="Blue (type 1) copper" evidence="8">
    <location>
        <begin position="72"/>
        <end position="146"/>
    </location>
</feature>
<keyword evidence="10" id="KW-1185">Reference proteome</keyword>
<sequence length="148" mass="15727">MRIEKMVSQGSTGKADLVMPGTNMFASKLRVSDFAPCPTMIPAALALVAGALCGLVLTGTLQAAGTAVSQKGRMFHPGNLVVGRGDTITFVNDDSDLLHHVFVESDSFSFDSGDQEPGSRTPVTFTERGTFQVLCGIHPKMKLVVRVD</sequence>
<evidence type="ECO:0000256" key="1">
    <source>
        <dbReference type="ARBA" id="ARBA00001935"/>
    </source>
</evidence>
<organism evidence="9 10">
    <name type="scientific">Methylobacterium longum</name>
    <dbReference type="NCBI Taxonomy" id="767694"/>
    <lineage>
        <taxon>Bacteria</taxon>
        <taxon>Pseudomonadati</taxon>
        <taxon>Pseudomonadota</taxon>
        <taxon>Alphaproteobacteria</taxon>
        <taxon>Hyphomicrobiales</taxon>
        <taxon>Methylobacteriaceae</taxon>
        <taxon>Methylobacterium</taxon>
    </lineage>
</organism>
<evidence type="ECO:0000256" key="4">
    <source>
        <dbReference type="ARBA" id="ARBA00022723"/>
    </source>
</evidence>
<dbReference type="Gene3D" id="2.60.40.420">
    <property type="entry name" value="Cupredoxins - blue copper proteins"/>
    <property type="match status" value="1"/>
</dbReference>
<gene>
    <name evidence="9" type="ORF">QWZ18_01025</name>
</gene>
<evidence type="ECO:0000259" key="8">
    <source>
        <dbReference type="Pfam" id="PF00127"/>
    </source>
</evidence>
<comment type="caution">
    <text evidence="9">The sequence shown here is derived from an EMBL/GenBank/DDBJ whole genome shotgun (WGS) entry which is preliminary data.</text>
</comment>
<comment type="cofactor">
    <cofactor evidence="1">
        <name>Cu cation</name>
        <dbReference type="ChEBI" id="CHEBI:23378"/>
    </cofactor>
</comment>
<keyword evidence="4" id="KW-0479">Metal-binding</keyword>
<evidence type="ECO:0000256" key="5">
    <source>
        <dbReference type="ARBA" id="ARBA00022764"/>
    </source>
</evidence>
<proteinExistence type="predicted"/>
<dbReference type="InterPro" id="IPR002386">
    <property type="entry name" value="Amicyanin/Pseudoazurin"/>
</dbReference>